<dbReference type="InterPro" id="IPR007230">
    <property type="entry name" value="Nup98_auto-Pept-S59_dom"/>
</dbReference>
<evidence type="ECO:0000256" key="11">
    <source>
        <dbReference type="SAM" id="MobiDB-lite"/>
    </source>
</evidence>
<evidence type="ECO:0000256" key="1">
    <source>
        <dbReference type="ARBA" id="ARBA00004567"/>
    </source>
</evidence>
<dbReference type="GO" id="GO:0031965">
    <property type="term" value="C:nuclear membrane"/>
    <property type="evidence" value="ECO:0007669"/>
    <property type="project" value="UniProtKB-SubCell"/>
</dbReference>
<evidence type="ECO:0000256" key="10">
    <source>
        <dbReference type="ARBA" id="ARBA00023242"/>
    </source>
</evidence>
<dbReference type="Pfam" id="PF21240">
    <property type="entry name" value="Nup98_GLEBS"/>
    <property type="match status" value="1"/>
</dbReference>
<evidence type="ECO:0000313" key="14">
    <source>
        <dbReference type="Proteomes" id="UP000054359"/>
    </source>
</evidence>
<keyword evidence="5" id="KW-0813">Transport</keyword>
<evidence type="ECO:0000259" key="12">
    <source>
        <dbReference type="PROSITE" id="PS51434"/>
    </source>
</evidence>
<comment type="similarity">
    <text evidence="3">Belongs to the nucleoporin GLFG family.</text>
</comment>
<keyword evidence="7" id="KW-0653">Protein transport</keyword>
<keyword evidence="14" id="KW-1185">Reference proteome</keyword>
<keyword evidence="10" id="KW-0539">Nucleus</keyword>
<gene>
    <name evidence="13" type="ORF">X975_21259</name>
</gene>
<feature type="compositionally biased region" description="Basic and acidic residues" evidence="11">
    <location>
        <begin position="721"/>
        <end position="732"/>
    </location>
</feature>
<dbReference type="AlphaFoldDB" id="A0A087T1S6"/>
<dbReference type="Pfam" id="PF04096">
    <property type="entry name" value="Nucleoporin2"/>
    <property type="match status" value="1"/>
</dbReference>
<evidence type="ECO:0000256" key="4">
    <source>
        <dbReference type="ARBA" id="ARBA00013472"/>
    </source>
</evidence>
<dbReference type="OMA" id="GDILWPG"/>
<feature type="compositionally biased region" description="Polar residues" evidence="11">
    <location>
        <begin position="690"/>
        <end position="714"/>
    </location>
</feature>
<evidence type="ECO:0000256" key="8">
    <source>
        <dbReference type="ARBA" id="ARBA00023010"/>
    </source>
</evidence>
<evidence type="ECO:0000256" key="9">
    <source>
        <dbReference type="ARBA" id="ARBA00023132"/>
    </source>
</evidence>
<dbReference type="GO" id="GO:0006606">
    <property type="term" value="P:protein import into nucleus"/>
    <property type="evidence" value="ECO:0007669"/>
    <property type="project" value="TreeGrafter"/>
</dbReference>
<evidence type="ECO:0000256" key="3">
    <source>
        <dbReference type="ARBA" id="ARBA00008926"/>
    </source>
</evidence>
<organism evidence="13 14">
    <name type="scientific">Stegodyphus mimosarum</name>
    <name type="common">African social velvet spider</name>
    <dbReference type="NCBI Taxonomy" id="407821"/>
    <lineage>
        <taxon>Eukaryota</taxon>
        <taxon>Metazoa</taxon>
        <taxon>Ecdysozoa</taxon>
        <taxon>Arthropoda</taxon>
        <taxon>Chelicerata</taxon>
        <taxon>Arachnida</taxon>
        <taxon>Araneae</taxon>
        <taxon>Araneomorphae</taxon>
        <taxon>Entelegynae</taxon>
        <taxon>Eresoidea</taxon>
        <taxon>Eresidae</taxon>
        <taxon>Stegodyphus</taxon>
    </lineage>
</organism>
<dbReference type="FunFam" id="1.10.10.2360:FF:000001">
    <property type="entry name" value="Nuclear pore complex protein Nup98-Nup96"/>
    <property type="match status" value="1"/>
</dbReference>
<dbReference type="InterPro" id="IPR037665">
    <property type="entry name" value="Nucleoporin_S59-like"/>
</dbReference>
<keyword evidence="9" id="KW-0906">Nuclear pore complex</keyword>
<name>A0A087T1S6_STEMI</name>
<dbReference type="STRING" id="407821.A0A087T1S6"/>
<feature type="region of interest" description="Disordered" evidence="11">
    <location>
        <begin position="765"/>
        <end position="784"/>
    </location>
</feature>
<dbReference type="Gene3D" id="1.10.10.2360">
    <property type="match status" value="1"/>
</dbReference>
<proteinExistence type="inferred from homology"/>
<evidence type="ECO:0000256" key="7">
    <source>
        <dbReference type="ARBA" id="ARBA00022927"/>
    </source>
</evidence>
<dbReference type="EMBL" id="KK113008">
    <property type="protein sequence ID" value="KFM59065.1"/>
    <property type="molecule type" value="Genomic_DNA"/>
</dbReference>
<dbReference type="Gene3D" id="3.30.1610.10">
    <property type="entry name" value="Peptidase S59, nucleoporin"/>
    <property type="match status" value="1"/>
</dbReference>
<evidence type="ECO:0000313" key="13">
    <source>
        <dbReference type="EMBL" id="KFM59065.1"/>
    </source>
</evidence>
<dbReference type="GO" id="GO:0044614">
    <property type="term" value="C:nuclear pore cytoplasmic filaments"/>
    <property type="evidence" value="ECO:0007669"/>
    <property type="project" value="TreeGrafter"/>
</dbReference>
<reference evidence="13 14" key="1">
    <citation type="submission" date="2013-11" db="EMBL/GenBank/DDBJ databases">
        <title>Genome sequencing of Stegodyphus mimosarum.</title>
        <authorList>
            <person name="Bechsgaard J."/>
        </authorList>
    </citation>
    <scope>NUCLEOTIDE SEQUENCE [LARGE SCALE GENOMIC DNA]</scope>
</reference>
<dbReference type="GO" id="GO:0000973">
    <property type="term" value="P:post-transcriptional tethering of RNA polymerase II gene DNA at nuclear periphery"/>
    <property type="evidence" value="ECO:0007669"/>
    <property type="project" value="TreeGrafter"/>
</dbReference>
<dbReference type="GO" id="GO:0003723">
    <property type="term" value="F:RNA binding"/>
    <property type="evidence" value="ECO:0007669"/>
    <property type="project" value="TreeGrafter"/>
</dbReference>
<feature type="domain" description="Peptidase S59" evidence="12">
    <location>
        <begin position="797"/>
        <end position="898"/>
    </location>
</feature>
<dbReference type="SUPFAM" id="SSF82215">
    <property type="entry name" value="C-terminal autoproteolytic domain of nucleoporin nup98"/>
    <property type="match status" value="1"/>
</dbReference>
<evidence type="ECO:0000256" key="6">
    <source>
        <dbReference type="ARBA" id="ARBA00022816"/>
    </source>
</evidence>
<feature type="region of interest" description="Disordered" evidence="11">
    <location>
        <begin position="690"/>
        <end position="737"/>
    </location>
</feature>
<dbReference type="GO" id="GO:0051028">
    <property type="term" value="P:mRNA transport"/>
    <property type="evidence" value="ECO:0007669"/>
    <property type="project" value="UniProtKB-KW"/>
</dbReference>
<dbReference type="PROSITE" id="PS51434">
    <property type="entry name" value="NUP_C"/>
    <property type="match status" value="1"/>
</dbReference>
<dbReference type="Proteomes" id="UP000054359">
    <property type="component" value="Unassembled WGS sequence"/>
</dbReference>
<dbReference type="GO" id="GO:0034398">
    <property type="term" value="P:telomere tethering at nuclear periphery"/>
    <property type="evidence" value="ECO:0007669"/>
    <property type="project" value="TreeGrafter"/>
</dbReference>
<dbReference type="InterPro" id="IPR036903">
    <property type="entry name" value="Nup98_auto-Pept-S59_dom_sf"/>
</dbReference>
<keyword evidence="6" id="KW-0509">mRNA transport</keyword>
<comment type="subcellular location">
    <subcellularLocation>
        <location evidence="2">Nucleus membrane</location>
        <topology evidence="2">Peripheral membrane protein</topology>
        <orientation evidence="2">Nucleoplasmic side</orientation>
    </subcellularLocation>
    <subcellularLocation>
        <location evidence="1">Nucleus</location>
        <location evidence="1">Nuclear pore complex</location>
    </subcellularLocation>
</comment>
<dbReference type="GO" id="GO:0008139">
    <property type="term" value="F:nuclear localization sequence binding"/>
    <property type="evidence" value="ECO:0007669"/>
    <property type="project" value="TreeGrafter"/>
</dbReference>
<dbReference type="OrthoDB" id="3797628at2759"/>
<feature type="non-terminal residue" evidence="13">
    <location>
        <position position="898"/>
    </location>
</feature>
<sequence length="898" mass="91743">MFGNSKPFGTASAFGTSSFGTASTPFGQNTTAFGAKPATSNVFGTSAFGVATPNTGGLFGSSTPASGTGLFGQTSTAFGAPASTSTGTFGFGATSTSGGLFGSATPSTQSSGGLFGGSSNSAFGAPRPAFGGFGTTTTGTGLFGQPTNTGTSLFGASGGFTTAAQAGTTIKFNPPTGTDTMMKGGVSTSIGTRHQCITCMKEYENKSLEELRVEDYAANRKGGAASGMGFGTPAQQPNLFGTPAASTSGFSFGSTTQAKPLFGTTGGTNTFGSGGLFGQPAQTQNTGLFGKSVGFGTATTSAAPVFNFGASAGTSLFGQNNQAKPLFGQTTGGTGLFGNTATTQATGFGTTTGFGGFGATTQQSTGLFGTKPTGFGATNTTTTNTFSFGNTNMSSGGLFGQKPAAPAFGTSTGFGTSTTGFGSFGSTSGGTGLFGQNKPATSSVFGGSGTGFGSSLGTGFGGSSFSMGLGSNTGTGLFGNTNANKTSGFSFGNTGSTGFNFGSNPSTSNFNFGGASSLPAGSDLNNPAVLQQAQQQILAMTIAPFGDSPLFRNPIKDSTREAEVLKPTNPSAQKALLNDNHYKVALLPTAKMKPKPWSPVHSGKALLFDGLEDEEPSLSNIAFMPKRSVKKLVLKNISSNQSSVTLTSNFSPNQSTRINVSISLNRPENSLSGRSDNSSQQPVPLTVDITENSNANSSSRDISGDNIVSASSEKPPSVLDDSIHHSEKKDSTKASANDTIAELHSNKERFSKCIMNAFEETYIGHTDSSTEETSSKSKQSNESCKEKVHETGIILTRPGYYTIPPLADLIPLIDENGNCFVKDFTIGREGYGRVTFPGVINVAGLNLDEIVHFRKKEITVYPDESIKPPVGDGLNRKAEVILEDVWPTNKTSHTPIKV</sequence>
<dbReference type="PANTHER" id="PTHR23198">
    <property type="entry name" value="NUCLEOPORIN"/>
    <property type="match status" value="1"/>
</dbReference>
<keyword evidence="8" id="KW-0811">Translocation</keyword>
<dbReference type="PANTHER" id="PTHR23198:SF6">
    <property type="entry name" value="NUCLEAR PORE COMPLEX PROTEIN NUP98-NUP96"/>
    <property type="match status" value="1"/>
</dbReference>
<dbReference type="GO" id="GO:0006405">
    <property type="term" value="P:RNA export from nucleus"/>
    <property type="evidence" value="ECO:0007669"/>
    <property type="project" value="TreeGrafter"/>
</dbReference>
<protein>
    <recommendedName>
        <fullName evidence="4">Nuclear pore complex protein Nup98-Nup96</fullName>
    </recommendedName>
</protein>
<evidence type="ECO:0000256" key="5">
    <source>
        <dbReference type="ARBA" id="ARBA00022448"/>
    </source>
</evidence>
<evidence type="ECO:0000256" key="2">
    <source>
        <dbReference type="ARBA" id="ARBA00004620"/>
    </source>
</evidence>
<accession>A0A087T1S6</accession>
<dbReference type="GO" id="GO:0017056">
    <property type="term" value="F:structural constituent of nuclear pore"/>
    <property type="evidence" value="ECO:0007669"/>
    <property type="project" value="InterPro"/>
</dbReference>